<evidence type="ECO:0000256" key="1">
    <source>
        <dbReference type="SAM" id="MobiDB-lite"/>
    </source>
</evidence>
<dbReference type="InterPro" id="IPR012349">
    <property type="entry name" value="Split_barrel_FMN-bd"/>
</dbReference>
<dbReference type="Gene3D" id="2.30.110.10">
    <property type="entry name" value="Electron Transport, Fmn-binding Protein, Chain A"/>
    <property type="match status" value="1"/>
</dbReference>
<name>A0ABW3TP05_9MICO</name>
<evidence type="ECO:0000313" key="3">
    <source>
        <dbReference type="Proteomes" id="UP001597181"/>
    </source>
</evidence>
<keyword evidence="3" id="KW-1185">Reference proteome</keyword>
<dbReference type="RefSeq" id="WP_343960416.1">
    <property type="nucleotide sequence ID" value="NZ_BAAAKZ010000008.1"/>
</dbReference>
<dbReference type="PANTHER" id="PTHR35802:SF1">
    <property type="entry name" value="PROTEASE SYNTHASE AND SPORULATION PROTEIN PAI 2"/>
    <property type="match status" value="1"/>
</dbReference>
<dbReference type="Pfam" id="PF04299">
    <property type="entry name" value="FMN_bind_2"/>
    <property type="match status" value="1"/>
</dbReference>
<dbReference type="SUPFAM" id="SSF50475">
    <property type="entry name" value="FMN-binding split barrel"/>
    <property type="match status" value="1"/>
</dbReference>
<proteinExistence type="predicted"/>
<dbReference type="PIRSF" id="PIRSF010372">
    <property type="entry name" value="PaiB"/>
    <property type="match status" value="1"/>
</dbReference>
<evidence type="ECO:0000313" key="2">
    <source>
        <dbReference type="EMBL" id="MFD1202451.1"/>
    </source>
</evidence>
<comment type="caution">
    <text evidence="2">The sequence shown here is derived from an EMBL/GenBank/DDBJ whole genome shotgun (WGS) entry which is preliminary data.</text>
</comment>
<organism evidence="2 3">
    <name type="scientific">Leucobacter albus</name>
    <dbReference type="NCBI Taxonomy" id="272210"/>
    <lineage>
        <taxon>Bacteria</taxon>
        <taxon>Bacillati</taxon>
        <taxon>Actinomycetota</taxon>
        <taxon>Actinomycetes</taxon>
        <taxon>Micrococcales</taxon>
        <taxon>Microbacteriaceae</taxon>
        <taxon>Leucobacter</taxon>
    </lineage>
</organism>
<dbReference type="EMBL" id="JBHTLY010000005">
    <property type="protein sequence ID" value="MFD1202451.1"/>
    <property type="molecule type" value="Genomic_DNA"/>
</dbReference>
<protein>
    <submittedName>
        <fullName evidence="2">FMN-binding negative transcriptional regulator</fullName>
    </submittedName>
</protein>
<feature type="region of interest" description="Disordered" evidence="1">
    <location>
        <begin position="190"/>
        <end position="210"/>
    </location>
</feature>
<dbReference type="PANTHER" id="PTHR35802">
    <property type="entry name" value="PROTEASE SYNTHASE AND SPORULATION PROTEIN PAI 2"/>
    <property type="match status" value="1"/>
</dbReference>
<dbReference type="Proteomes" id="UP001597181">
    <property type="component" value="Unassembled WGS sequence"/>
</dbReference>
<accession>A0ABW3TP05</accession>
<gene>
    <name evidence="2" type="ORF">ACFQ3U_11155</name>
</gene>
<reference evidence="3" key="1">
    <citation type="journal article" date="2019" name="Int. J. Syst. Evol. Microbiol.">
        <title>The Global Catalogue of Microorganisms (GCM) 10K type strain sequencing project: providing services to taxonomists for standard genome sequencing and annotation.</title>
        <authorList>
            <consortium name="The Broad Institute Genomics Platform"/>
            <consortium name="The Broad Institute Genome Sequencing Center for Infectious Disease"/>
            <person name="Wu L."/>
            <person name="Ma J."/>
        </authorList>
    </citation>
    <scope>NUCLEOTIDE SEQUENCE [LARGE SCALE GENOMIC DNA]</scope>
    <source>
        <strain evidence="3">CCUG 50213</strain>
    </source>
</reference>
<sequence>MWINPTYAPHDALGTAKALVDAHPLAVVITEDPLAIAHMPILWRETAGGDPVLIGHMPLADPTSKQLAAGGRVTIVFPGPASYITPNWYHSEGLPTYNYAPVHVAGVATRLGEAELREHLLDLVADHEAGHSLDERAWALDGDAHARLERLLPRVLGFSVPVTELQVKTKLGQNRDAADNATVASQLAAGDSADREISSMMRGQCPHTPS</sequence>
<dbReference type="InterPro" id="IPR007396">
    <property type="entry name" value="TR_PAI2-type"/>
</dbReference>